<dbReference type="HAMAP" id="MF_00384">
    <property type="entry name" value="Homoser_kinase"/>
    <property type="match status" value="1"/>
</dbReference>
<accession>A0ABU9K6C7</accession>
<comment type="function">
    <text evidence="12 13">Catalyzes the ATP-dependent phosphorylation of L-homoserine to L-homoserine phosphate.</text>
</comment>
<dbReference type="PROSITE" id="PS00627">
    <property type="entry name" value="GHMP_KINASES_ATP"/>
    <property type="match status" value="1"/>
</dbReference>
<proteinExistence type="inferred from homology"/>
<dbReference type="SUPFAM" id="SSF55060">
    <property type="entry name" value="GHMP Kinase, C-terminal domain"/>
    <property type="match status" value="1"/>
</dbReference>
<evidence type="ECO:0000256" key="7">
    <source>
        <dbReference type="ARBA" id="ARBA00022697"/>
    </source>
</evidence>
<dbReference type="Gene3D" id="3.30.230.10">
    <property type="match status" value="1"/>
</dbReference>
<dbReference type="NCBIfam" id="TIGR00191">
    <property type="entry name" value="thrB"/>
    <property type="match status" value="1"/>
</dbReference>
<dbReference type="Pfam" id="PF08544">
    <property type="entry name" value="GHMP_kinases_C"/>
    <property type="match status" value="1"/>
</dbReference>
<dbReference type="Proteomes" id="UP001389717">
    <property type="component" value="Unassembled WGS sequence"/>
</dbReference>
<evidence type="ECO:0000256" key="11">
    <source>
        <dbReference type="ARBA" id="ARBA00049375"/>
    </source>
</evidence>
<keyword evidence="8 13" id="KW-0547">Nucleotide-binding</keyword>
<dbReference type="InterPro" id="IPR020568">
    <property type="entry name" value="Ribosomal_Su5_D2-typ_SF"/>
</dbReference>
<organism evidence="16 17">
    <name type="scientific">Rossellomorea oryzaecorticis</name>
    <dbReference type="NCBI Taxonomy" id="1396505"/>
    <lineage>
        <taxon>Bacteria</taxon>
        <taxon>Bacillati</taxon>
        <taxon>Bacillota</taxon>
        <taxon>Bacilli</taxon>
        <taxon>Bacillales</taxon>
        <taxon>Bacillaceae</taxon>
        <taxon>Rossellomorea</taxon>
    </lineage>
</organism>
<protein>
    <recommendedName>
        <fullName evidence="4 13">Homoserine kinase</fullName>
        <shortName evidence="13">HK</shortName>
        <shortName evidence="13">HSK</shortName>
        <ecNumber evidence="3 13">2.7.1.39</ecNumber>
    </recommendedName>
</protein>
<name>A0ABU9K6C7_9BACI</name>
<dbReference type="PANTHER" id="PTHR20861">
    <property type="entry name" value="HOMOSERINE/4-DIPHOSPHOCYTIDYL-2-C-METHYL-D-ERYTHRITOL KINASE"/>
    <property type="match status" value="1"/>
</dbReference>
<dbReference type="SUPFAM" id="SSF54211">
    <property type="entry name" value="Ribosomal protein S5 domain 2-like"/>
    <property type="match status" value="1"/>
</dbReference>
<feature type="binding site" evidence="13">
    <location>
        <begin position="92"/>
        <end position="102"/>
    </location>
    <ligand>
        <name>ATP</name>
        <dbReference type="ChEBI" id="CHEBI:30616"/>
    </ligand>
</feature>
<dbReference type="EC" id="2.7.1.39" evidence="3 13"/>
<evidence type="ECO:0000256" key="5">
    <source>
        <dbReference type="ARBA" id="ARBA00022605"/>
    </source>
</evidence>
<comment type="catalytic activity">
    <reaction evidence="11 13">
        <text>L-homoserine + ATP = O-phospho-L-homoserine + ADP + H(+)</text>
        <dbReference type="Rhea" id="RHEA:13985"/>
        <dbReference type="ChEBI" id="CHEBI:15378"/>
        <dbReference type="ChEBI" id="CHEBI:30616"/>
        <dbReference type="ChEBI" id="CHEBI:57476"/>
        <dbReference type="ChEBI" id="CHEBI:57590"/>
        <dbReference type="ChEBI" id="CHEBI:456216"/>
        <dbReference type="EC" id="2.7.1.39"/>
    </reaction>
</comment>
<comment type="subcellular location">
    <subcellularLocation>
        <location evidence="13">Cytoplasm</location>
    </subcellularLocation>
</comment>
<feature type="domain" description="GHMP kinase C-terminal" evidence="15">
    <location>
        <begin position="206"/>
        <end position="283"/>
    </location>
</feature>
<keyword evidence="9 13" id="KW-0418">Kinase</keyword>
<dbReference type="EMBL" id="JBBYAF010000006">
    <property type="protein sequence ID" value="MEL3971578.1"/>
    <property type="molecule type" value="Genomic_DNA"/>
</dbReference>
<keyword evidence="5 13" id="KW-0028">Amino-acid biosynthesis</keyword>
<evidence type="ECO:0000313" key="17">
    <source>
        <dbReference type="Proteomes" id="UP001389717"/>
    </source>
</evidence>
<dbReference type="PANTHER" id="PTHR20861:SF1">
    <property type="entry name" value="HOMOSERINE KINASE"/>
    <property type="match status" value="1"/>
</dbReference>
<evidence type="ECO:0000256" key="9">
    <source>
        <dbReference type="ARBA" id="ARBA00022777"/>
    </source>
</evidence>
<sequence>MKKREARSWKITVPASTANLGAGFDSLGLALDLYLTVEAEESDSWHVTAHSPELQEFPADETHFIVEVAKGVADAYGKKLRPCHLFVSSDIPLTRGLGSSAAAVVAGIELADVSCGLNLSSQEKLEMATKYEGHPDNVGASLYGGFVVSCQTEAGVKLLPLSQFPIEVVTVIPKTELKTSESRDVLPREVHFQESVLAGAVSNVLVAAFITQDWELAGKMMKQDRYHQPYRKKLLPHYQAVEEVAGRFGAFGVALSGAGPTIACFVEKEAGEWLLRQLQQSFPTMDVRKLSISTTGSKVELKEADQSKARPSSL</sequence>
<dbReference type="PRINTS" id="PR00958">
    <property type="entry name" value="HOMSERKINASE"/>
</dbReference>
<dbReference type="InterPro" id="IPR006204">
    <property type="entry name" value="GHMP_kinase_N_dom"/>
</dbReference>
<keyword evidence="7 13" id="KW-0791">Threonine biosynthesis</keyword>
<dbReference type="InterPro" id="IPR013750">
    <property type="entry name" value="GHMP_kinase_C_dom"/>
</dbReference>
<dbReference type="PIRSF" id="PIRSF000676">
    <property type="entry name" value="Homoser_kin"/>
    <property type="match status" value="1"/>
</dbReference>
<comment type="caution">
    <text evidence="16">The sequence shown here is derived from an EMBL/GenBank/DDBJ whole genome shotgun (WGS) entry which is preliminary data.</text>
</comment>
<evidence type="ECO:0000259" key="15">
    <source>
        <dbReference type="Pfam" id="PF08544"/>
    </source>
</evidence>
<evidence type="ECO:0000256" key="12">
    <source>
        <dbReference type="ARBA" id="ARBA00049954"/>
    </source>
</evidence>
<evidence type="ECO:0000313" key="16">
    <source>
        <dbReference type="EMBL" id="MEL3971578.1"/>
    </source>
</evidence>
<comment type="similarity">
    <text evidence="2 13">Belongs to the GHMP kinase family. Homoserine kinase subfamily.</text>
</comment>
<dbReference type="Gene3D" id="3.30.70.890">
    <property type="entry name" value="GHMP kinase, C-terminal domain"/>
    <property type="match status" value="1"/>
</dbReference>
<evidence type="ECO:0000256" key="4">
    <source>
        <dbReference type="ARBA" id="ARBA00017858"/>
    </source>
</evidence>
<evidence type="ECO:0000256" key="10">
    <source>
        <dbReference type="ARBA" id="ARBA00022840"/>
    </source>
</evidence>
<dbReference type="InterPro" id="IPR000870">
    <property type="entry name" value="Homoserine_kinase"/>
</dbReference>
<dbReference type="RefSeq" id="WP_341980999.1">
    <property type="nucleotide sequence ID" value="NZ_JBBYAF010000006.1"/>
</dbReference>
<evidence type="ECO:0000256" key="3">
    <source>
        <dbReference type="ARBA" id="ARBA00012078"/>
    </source>
</evidence>
<evidence type="ECO:0000256" key="6">
    <source>
        <dbReference type="ARBA" id="ARBA00022679"/>
    </source>
</evidence>
<keyword evidence="6 13" id="KW-0808">Transferase</keyword>
<dbReference type="InterPro" id="IPR006203">
    <property type="entry name" value="GHMP_knse_ATP-bd_CS"/>
</dbReference>
<dbReference type="InterPro" id="IPR014721">
    <property type="entry name" value="Ribsml_uS5_D2-typ_fold_subgr"/>
</dbReference>
<evidence type="ECO:0000256" key="8">
    <source>
        <dbReference type="ARBA" id="ARBA00022741"/>
    </source>
</evidence>
<evidence type="ECO:0000256" key="13">
    <source>
        <dbReference type="HAMAP-Rule" id="MF_00384"/>
    </source>
</evidence>
<keyword evidence="17" id="KW-1185">Reference proteome</keyword>
<gene>
    <name evidence="13 16" type="primary">thrB</name>
    <name evidence="16" type="ORF">AAEO50_04725</name>
</gene>
<keyword evidence="10 13" id="KW-0067">ATP-binding</keyword>
<comment type="pathway">
    <text evidence="1 13">Amino-acid biosynthesis; L-threonine biosynthesis; L-threonine from L-aspartate: step 4/5.</text>
</comment>
<evidence type="ECO:0000256" key="2">
    <source>
        <dbReference type="ARBA" id="ARBA00007370"/>
    </source>
</evidence>
<dbReference type="InterPro" id="IPR036554">
    <property type="entry name" value="GHMP_kinase_C_sf"/>
</dbReference>
<feature type="domain" description="GHMP kinase N-terminal" evidence="14">
    <location>
        <begin position="64"/>
        <end position="145"/>
    </location>
</feature>
<keyword evidence="13" id="KW-0963">Cytoplasm</keyword>
<evidence type="ECO:0000256" key="1">
    <source>
        <dbReference type="ARBA" id="ARBA00005015"/>
    </source>
</evidence>
<reference evidence="16 17" key="1">
    <citation type="submission" date="2024-04" db="EMBL/GenBank/DDBJ databases">
        <title>Bacillus oryzaecorticis sp. nov., a moderately halophilic bacterium isolated from rice husks.</title>
        <authorList>
            <person name="Zhu H.-S."/>
        </authorList>
    </citation>
    <scope>NUCLEOTIDE SEQUENCE [LARGE SCALE GENOMIC DNA]</scope>
    <source>
        <strain evidence="16 17">ZC255</strain>
    </source>
</reference>
<dbReference type="GO" id="GO:0004413">
    <property type="term" value="F:homoserine kinase activity"/>
    <property type="evidence" value="ECO:0007669"/>
    <property type="project" value="UniProtKB-EC"/>
</dbReference>
<evidence type="ECO:0000259" key="14">
    <source>
        <dbReference type="Pfam" id="PF00288"/>
    </source>
</evidence>
<dbReference type="Pfam" id="PF00288">
    <property type="entry name" value="GHMP_kinases_N"/>
    <property type="match status" value="1"/>
</dbReference>